<keyword evidence="1" id="KW-0547">Nucleotide-binding</keyword>
<keyword evidence="8" id="KW-1185">Reference proteome</keyword>
<reference evidence="7 8" key="1">
    <citation type="submission" date="2019-12" db="EMBL/GenBank/DDBJ databases">
        <title>Comparative genomics gives insights into the taxonomy of the Azoarcus-Aromatoleum group and reveals separate origins of nif in the plant-associated Azoarcus and non-plant-associated Aromatoleum sub-groups.</title>
        <authorList>
            <person name="Lafos M."/>
            <person name="Maluk M."/>
            <person name="Batista M."/>
            <person name="Junghare M."/>
            <person name="Carmona M."/>
            <person name="Faoro H."/>
            <person name="Cruz L.M."/>
            <person name="Battistoni F."/>
            <person name="De Souza E."/>
            <person name="Pedrosa F."/>
            <person name="Chen W.-M."/>
            <person name="Poole P.S."/>
            <person name="Dixon R.A."/>
            <person name="James E.K."/>
        </authorList>
    </citation>
    <scope>NUCLEOTIDE SEQUENCE [LARGE SCALE GENOMIC DNA]</scope>
    <source>
        <strain evidence="7 8">22Lin</strain>
    </source>
</reference>
<dbReference type="InterPro" id="IPR058031">
    <property type="entry name" value="AAA_lid_NorR"/>
</dbReference>
<accession>A0ABX1Q9V0</accession>
<dbReference type="PROSITE" id="PS00676">
    <property type="entry name" value="SIGMA54_INTERACT_2"/>
    <property type="match status" value="1"/>
</dbReference>
<keyword evidence="2" id="KW-0067">ATP-binding</keyword>
<dbReference type="PROSITE" id="PS00688">
    <property type="entry name" value="SIGMA54_INTERACT_3"/>
    <property type="match status" value="1"/>
</dbReference>
<name>A0ABX1Q9V0_9RHOO</name>
<evidence type="ECO:0000256" key="2">
    <source>
        <dbReference type="ARBA" id="ARBA00022840"/>
    </source>
</evidence>
<dbReference type="PANTHER" id="PTHR32071:SF77">
    <property type="entry name" value="TRANSCRIPTIONAL REGULATORY PROTEIN"/>
    <property type="match status" value="1"/>
</dbReference>
<sequence length="690" mass="76327">MREHQVIAEHVGRVIDVVENGLRLGGDSNFDRLARSWQRSLNAHQVDPALANVPRVVTSQELREHRDRLETFMRISREGLDRLHSQVLPANYCVLLTDATGVTLDFRTVPGLEREFRDEGFRVGTCWSEEHEGTCGIGTSVVDGQPTLVHRDEHFRSHNIGFTCSAAPIFGLDDQPVAVLDASALNSPSQRESQLLVFRMVVEKAQLIENAFAYYNLRPYWVLQCGRLAEFLSVQTDYIVAFDDGGRLVGGNRRAKLELLSRDGVTPLFVHDLFECTANDILAAAHARPGQPFPLRLQGSGERIFAQLRAPAARSRASAPAPARDTAMDAACGETKVRGFSHLALGDARLRGNVERALKIANRDIPAMLLGETGTGKEAFARALHDYSERHLKPFVALNCAAIPENLIESELFGYRDGAFTGARTKGARGKILQSDGGTLFLDEIGDMPLQLQSRLLRVLAEGEVLPLGAETATPVQLHIICATHQNLPELVRQGRFREDLYYRLNGAVFLLPPLREREDIGDVIAKVLQEEAAAMERPELRLDSDARAALMRHAWPGNIRQLRHAMRYACAIADGNALRIEHFPVDLFTAPGGFAKPAPVAALPADSPVTSRTPAAPRQAPLDLSDAEAALRARMIEILQRNHWQVTVSARELGMSRATFYRKLARLQIVAPNQRDAAYPDGTPWRQPS</sequence>
<dbReference type="InterPro" id="IPR025944">
    <property type="entry name" value="Sigma_54_int_dom_CS"/>
</dbReference>
<proteinExistence type="predicted"/>
<dbReference type="Pfam" id="PF02954">
    <property type="entry name" value="HTH_8"/>
    <property type="match status" value="1"/>
</dbReference>
<dbReference type="Pfam" id="PF25601">
    <property type="entry name" value="AAA_lid_14"/>
    <property type="match status" value="1"/>
</dbReference>
<dbReference type="Gene3D" id="3.40.50.300">
    <property type="entry name" value="P-loop containing nucleotide triphosphate hydrolases"/>
    <property type="match status" value="1"/>
</dbReference>
<dbReference type="Gene3D" id="1.10.10.60">
    <property type="entry name" value="Homeodomain-like"/>
    <property type="match status" value="1"/>
</dbReference>
<dbReference type="InterPro" id="IPR027417">
    <property type="entry name" value="P-loop_NTPase"/>
</dbReference>
<keyword evidence="3" id="KW-0805">Transcription regulation</keyword>
<dbReference type="InterPro" id="IPR009057">
    <property type="entry name" value="Homeodomain-like_sf"/>
</dbReference>
<dbReference type="SMART" id="SM00382">
    <property type="entry name" value="AAA"/>
    <property type="match status" value="1"/>
</dbReference>
<evidence type="ECO:0000259" key="6">
    <source>
        <dbReference type="PROSITE" id="PS50045"/>
    </source>
</evidence>
<evidence type="ECO:0000313" key="8">
    <source>
        <dbReference type="Proteomes" id="UP000648984"/>
    </source>
</evidence>
<organism evidence="7 8">
    <name type="scientific">Aromatoleum diolicum</name>
    <dbReference type="NCBI Taxonomy" id="75796"/>
    <lineage>
        <taxon>Bacteria</taxon>
        <taxon>Pseudomonadati</taxon>
        <taxon>Pseudomonadota</taxon>
        <taxon>Betaproteobacteria</taxon>
        <taxon>Rhodocyclales</taxon>
        <taxon>Rhodocyclaceae</taxon>
        <taxon>Aromatoleum</taxon>
    </lineage>
</organism>
<dbReference type="Pfam" id="PF00158">
    <property type="entry name" value="Sigma54_activat"/>
    <property type="match status" value="1"/>
</dbReference>
<gene>
    <name evidence="7" type="ORF">GPA25_03915</name>
</gene>
<dbReference type="InterPro" id="IPR003593">
    <property type="entry name" value="AAA+_ATPase"/>
</dbReference>
<comment type="caution">
    <text evidence="7">The sequence shown here is derived from an EMBL/GenBank/DDBJ whole genome shotgun (WGS) entry which is preliminary data.</text>
</comment>
<dbReference type="Proteomes" id="UP000648984">
    <property type="component" value="Unassembled WGS sequence"/>
</dbReference>
<feature type="domain" description="Sigma-54 factor interaction" evidence="6">
    <location>
        <begin position="343"/>
        <end position="572"/>
    </location>
</feature>
<dbReference type="SUPFAM" id="SSF46689">
    <property type="entry name" value="Homeodomain-like"/>
    <property type="match status" value="1"/>
</dbReference>
<evidence type="ECO:0000313" key="7">
    <source>
        <dbReference type="EMBL" id="NMG73900.1"/>
    </source>
</evidence>
<dbReference type="PROSITE" id="PS50045">
    <property type="entry name" value="SIGMA54_INTERACT_4"/>
    <property type="match status" value="1"/>
</dbReference>
<keyword evidence="5" id="KW-0804">Transcription</keyword>
<keyword evidence="4" id="KW-0238">DNA-binding</keyword>
<dbReference type="InterPro" id="IPR002078">
    <property type="entry name" value="Sigma_54_int"/>
</dbReference>
<dbReference type="InterPro" id="IPR029016">
    <property type="entry name" value="GAF-like_dom_sf"/>
</dbReference>
<dbReference type="RefSeq" id="WP_169259046.1">
    <property type="nucleotide sequence ID" value="NZ_WTVQ01000004.1"/>
</dbReference>
<dbReference type="InterPro" id="IPR025943">
    <property type="entry name" value="Sigma_54_int_dom_ATP-bd_2"/>
</dbReference>
<evidence type="ECO:0000256" key="4">
    <source>
        <dbReference type="ARBA" id="ARBA00023125"/>
    </source>
</evidence>
<evidence type="ECO:0000256" key="5">
    <source>
        <dbReference type="ARBA" id="ARBA00023163"/>
    </source>
</evidence>
<dbReference type="Gene3D" id="1.10.8.60">
    <property type="match status" value="1"/>
</dbReference>
<dbReference type="SUPFAM" id="SSF55781">
    <property type="entry name" value="GAF domain-like"/>
    <property type="match status" value="1"/>
</dbReference>
<evidence type="ECO:0000256" key="1">
    <source>
        <dbReference type="ARBA" id="ARBA00022741"/>
    </source>
</evidence>
<dbReference type="Gene3D" id="3.30.450.40">
    <property type="match status" value="1"/>
</dbReference>
<dbReference type="PANTHER" id="PTHR32071">
    <property type="entry name" value="TRANSCRIPTIONAL REGULATORY PROTEIN"/>
    <property type="match status" value="1"/>
</dbReference>
<dbReference type="SUPFAM" id="SSF52540">
    <property type="entry name" value="P-loop containing nucleoside triphosphate hydrolases"/>
    <property type="match status" value="1"/>
</dbReference>
<dbReference type="CDD" id="cd00009">
    <property type="entry name" value="AAA"/>
    <property type="match status" value="1"/>
</dbReference>
<dbReference type="EMBL" id="WTVQ01000004">
    <property type="protein sequence ID" value="NMG73900.1"/>
    <property type="molecule type" value="Genomic_DNA"/>
</dbReference>
<evidence type="ECO:0000256" key="3">
    <source>
        <dbReference type="ARBA" id="ARBA00023015"/>
    </source>
</evidence>
<protein>
    <submittedName>
        <fullName evidence="7">GAF domain-containing protein</fullName>
    </submittedName>
</protein>
<dbReference type="InterPro" id="IPR002197">
    <property type="entry name" value="HTH_Fis"/>
</dbReference>